<evidence type="ECO:0000313" key="3">
    <source>
        <dbReference type="Proteomes" id="UP001497744"/>
    </source>
</evidence>
<evidence type="ECO:0000313" key="2">
    <source>
        <dbReference type="EMBL" id="GIX61218.1"/>
    </source>
</evidence>
<keyword evidence="2" id="KW-0418">Kinase</keyword>
<evidence type="ECO:0000256" key="1">
    <source>
        <dbReference type="SAM" id="MobiDB-lite"/>
    </source>
</evidence>
<comment type="caution">
    <text evidence="2">The sequence shown here is derived from an EMBL/GenBank/DDBJ whole genome shotgun (WGS) entry which is preliminary data.</text>
</comment>
<dbReference type="RefSeq" id="XP_067713289.1">
    <property type="nucleotide sequence ID" value="XM_067857188.1"/>
</dbReference>
<organism evidence="2 3">
    <name type="scientific">Babesia caballi</name>
    <dbReference type="NCBI Taxonomy" id="5871"/>
    <lineage>
        <taxon>Eukaryota</taxon>
        <taxon>Sar</taxon>
        <taxon>Alveolata</taxon>
        <taxon>Apicomplexa</taxon>
        <taxon>Aconoidasida</taxon>
        <taxon>Piroplasmida</taxon>
        <taxon>Babesiidae</taxon>
        <taxon>Babesia</taxon>
    </lineage>
</organism>
<feature type="region of interest" description="Disordered" evidence="1">
    <location>
        <begin position="50"/>
        <end position="78"/>
    </location>
</feature>
<dbReference type="GO" id="GO:0016301">
    <property type="term" value="F:kinase activity"/>
    <property type="evidence" value="ECO:0007669"/>
    <property type="project" value="UniProtKB-KW"/>
</dbReference>
<dbReference type="AlphaFoldDB" id="A0AAV4LNA8"/>
<protein>
    <submittedName>
        <fullName evidence="2">Dual-specificity tyrosine- -phosphorylation regulated kinase 1b</fullName>
    </submittedName>
</protein>
<sequence>MASSTARIGLPLQPEAGWAAFRRKVVEERQAAVSAEDVAQLRHTLEVVQRGDQGGGRKYLPRGEGGDRDDGLEGGAVPADEQPVDIARAEPAMVRGGRGAAAAHWRAIKGGLQWLRDEAVAERGGRCQTLQRVVLQEALDEVAEGGQGRGARGAQHLVDGAGGGLDDAHALGVGAAVAEVDLDALVHLLQAGAGVALGDEDVLHDGVLARGDVGVLGGRGAQPAVAVGAVELQQRVGVGVGVGVGAVAEVGRDDGAAGGVADGHVAAHGRLVVGGQELLGVLQDLGADAQVGHVAVGQHHEGAVHLVLQDVDGRHAEQADHGGHESGVVVAGEQDALHVNLAEDAPQTPEVDLRVVGEAENDLGGAVGAALDVAAEALLDVAAGAEVDELHDGGVGAVVEDDVLGLQVADVRGDLADGAQRPAVPAVDVHGGGELGLEREGGVDFALLVHFAGGLVEVGAEDFENGEDAAAEVEVVVELHDGAALVGVGGVEDLEQVDLVDGLADGVGHADFHAYVCAGALVAGAQDDGEGRVAEDFHDVVALDQHVAHLDVEGVEFAVGAGFAPDEEAPDGEFLQPALAAVLAREGFHALLLLLAELLHVAGRVVREPALHLVSDCVVGVQRAADVALLVEESGRVRVVVVGDACGAQLVVPVD</sequence>
<reference evidence="2 3" key="1">
    <citation type="submission" date="2021-06" db="EMBL/GenBank/DDBJ databases">
        <title>Genome sequence of Babesia caballi.</title>
        <authorList>
            <person name="Yamagishi J."/>
            <person name="Kidaka T."/>
            <person name="Ochi A."/>
        </authorList>
    </citation>
    <scope>NUCLEOTIDE SEQUENCE [LARGE SCALE GENOMIC DNA]</scope>
    <source>
        <strain evidence="2">USDA-D6B2</strain>
    </source>
</reference>
<keyword evidence="2" id="KW-0808">Transferase</keyword>
<name>A0AAV4LNA8_BABCB</name>
<keyword evidence="3" id="KW-1185">Reference proteome</keyword>
<dbReference type="Proteomes" id="UP001497744">
    <property type="component" value="Unassembled WGS sequence"/>
</dbReference>
<proteinExistence type="predicted"/>
<dbReference type="GeneID" id="94192701"/>
<gene>
    <name evidence="2" type="ORF">BcabD6B2_06530</name>
</gene>
<dbReference type="EMBL" id="BPLF01000001">
    <property type="protein sequence ID" value="GIX61218.1"/>
    <property type="molecule type" value="Genomic_DNA"/>
</dbReference>
<accession>A0AAV4LNA8</accession>